<comment type="caution">
    <text evidence="1">The sequence shown here is derived from an EMBL/GenBank/DDBJ whole genome shotgun (WGS) entry which is preliminary data.</text>
</comment>
<reference evidence="1 2" key="1">
    <citation type="journal article" date="2015" name="Genome Announc.">
        <title>Expanding the biotechnology potential of lactobacilli through comparative genomics of 213 strains and associated genera.</title>
        <authorList>
            <person name="Sun Z."/>
            <person name="Harris H.M."/>
            <person name="McCann A."/>
            <person name="Guo C."/>
            <person name="Argimon S."/>
            <person name="Zhang W."/>
            <person name="Yang X."/>
            <person name="Jeffery I.B."/>
            <person name="Cooney J.C."/>
            <person name="Kagawa T.F."/>
            <person name="Liu W."/>
            <person name="Song Y."/>
            <person name="Salvetti E."/>
            <person name="Wrobel A."/>
            <person name="Rasinkangas P."/>
            <person name="Parkhill J."/>
            <person name="Rea M.C."/>
            <person name="O'Sullivan O."/>
            <person name="Ritari J."/>
            <person name="Douillard F.P."/>
            <person name="Paul Ross R."/>
            <person name="Yang R."/>
            <person name="Briner A.E."/>
            <person name="Felis G.E."/>
            <person name="de Vos W.M."/>
            <person name="Barrangou R."/>
            <person name="Klaenhammer T.R."/>
            <person name="Caufield P.W."/>
            <person name="Cui Y."/>
            <person name="Zhang H."/>
            <person name="O'Toole P.W."/>
        </authorList>
    </citation>
    <scope>NUCLEOTIDE SEQUENCE [LARGE SCALE GENOMIC DNA]</scope>
    <source>
        <strain evidence="1 2">DSM 20587</strain>
    </source>
</reference>
<protein>
    <submittedName>
        <fullName evidence="1">Uncharacterized protein</fullName>
    </submittedName>
</protein>
<organism evidence="1 2">
    <name type="scientific">Lentilactobacillus kefiri DSM 20587 = JCM 5818</name>
    <dbReference type="NCBI Taxonomy" id="1423764"/>
    <lineage>
        <taxon>Bacteria</taxon>
        <taxon>Bacillati</taxon>
        <taxon>Bacillota</taxon>
        <taxon>Bacilli</taxon>
        <taxon>Lactobacillales</taxon>
        <taxon>Lactobacillaceae</taxon>
        <taxon>Lentilactobacillus</taxon>
    </lineage>
</organism>
<accession>A0A8E1RIS9</accession>
<dbReference type="EMBL" id="AYYV01000068">
    <property type="protein sequence ID" value="KRM50528.1"/>
    <property type="molecule type" value="Genomic_DNA"/>
</dbReference>
<gene>
    <name evidence="1" type="ORF">FC95_GL001980</name>
</gene>
<sequence length="54" mass="6139">MKISTFKNNRLFQLWDNRLFCLVGPIALSPFNSGGQMCRHHAFMLIKTGSSINP</sequence>
<name>A0A8E1RIS9_LENKE</name>
<dbReference type="Proteomes" id="UP000051164">
    <property type="component" value="Unassembled WGS sequence"/>
</dbReference>
<proteinExistence type="predicted"/>
<dbReference type="AlphaFoldDB" id="A0A8E1RIS9"/>
<evidence type="ECO:0000313" key="1">
    <source>
        <dbReference type="EMBL" id="KRM50528.1"/>
    </source>
</evidence>
<evidence type="ECO:0000313" key="2">
    <source>
        <dbReference type="Proteomes" id="UP000051164"/>
    </source>
</evidence>